<accession>A0A427YRU9</accession>
<gene>
    <name evidence="2" type="ORF">EHS25_006445</name>
</gene>
<protein>
    <submittedName>
        <fullName evidence="2">Uncharacterized protein</fullName>
    </submittedName>
</protein>
<dbReference type="Proteomes" id="UP000279259">
    <property type="component" value="Unassembled WGS sequence"/>
</dbReference>
<evidence type="ECO:0000256" key="1">
    <source>
        <dbReference type="SAM" id="MobiDB-lite"/>
    </source>
</evidence>
<sequence>MTGGRQPTRSDFVPIASDTGGKTDTDSHPFGLASCSIPLSNLLETGHQRLHESCSIYTSATWSKVARRMTYYFGNSFVYHTVQKGGRLGYITHSLDWELTEDEAEAMVANWQQSLMHRQIEEICDGVTDDATRHDIKQLEENANAEFNQSVAGWCCQHAGWYGRMNPEDGMEEDGPEDAIE</sequence>
<dbReference type="AlphaFoldDB" id="A0A427YRU9"/>
<organism evidence="2 3">
    <name type="scientific">Saitozyma podzolica</name>
    <dbReference type="NCBI Taxonomy" id="1890683"/>
    <lineage>
        <taxon>Eukaryota</taxon>
        <taxon>Fungi</taxon>
        <taxon>Dikarya</taxon>
        <taxon>Basidiomycota</taxon>
        <taxon>Agaricomycotina</taxon>
        <taxon>Tremellomycetes</taxon>
        <taxon>Tremellales</taxon>
        <taxon>Trimorphomycetaceae</taxon>
        <taxon>Saitozyma</taxon>
    </lineage>
</organism>
<comment type="caution">
    <text evidence="2">The sequence shown here is derived from an EMBL/GenBank/DDBJ whole genome shotgun (WGS) entry which is preliminary data.</text>
</comment>
<name>A0A427YRU9_9TREE</name>
<feature type="region of interest" description="Disordered" evidence="1">
    <location>
        <begin position="1"/>
        <end position="27"/>
    </location>
</feature>
<evidence type="ECO:0000313" key="3">
    <source>
        <dbReference type="Proteomes" id="UP000279259"/>
    </source>
</evidence>
<dbReference type="EMBL" id="RSCD01000003">
    <property type="protein sequence ID" value="RSH93797.1"/>
    <property type="molecule type" value="Genomic_DNA"/>
</dbReference>
<dbReference type="OrthoDB" id="10387693at2759"/>
<proteinExistence type="predicted"/>
<keyword evidence="3" id="KW-1185">Reference proteome</keyword>
<evidence type="ECO:0000313" key="2">
    <source>
        <dbReference type="EMBL" id="RSH93797.1"/>
    </source>
</evidence>
<reference evidence="2 3" key="1">
    <citation type="submission" date="2018-11" db="EMBL/GenBank/DDBJ databases">
        <title>Genome sequence of Saitozyma podzolica DSM 27192.</title>
        <authorList>
            <person name="Aliyu H."/>
            <person name="Gorte O."/>
            <person name="Ochsenreither K."/>
        </authorList>
    </citation>
    <scope>NUCLEOTIDE SEQUENCE [LARGE SCALE GENOMIC DNA]</scope>
    <source>
        <strain evidence="2 3">DSM 27192</strain>
    </source>
</reference>